<dbReference type="OrthoDB" id="8098936at2"/>
<protein>
    <submittedName>
        <fullName evidence="3">Pilus assembly protein</fullName>
    </submittedName>
</protein>
<keyword evidence="1" id="KW-0472">Membrane</keyword>
<organism evidence="3 4">
    <name type="scientific">Phyllobacterium endophyticum</name>
    <dbReference type="NCBI Taxonomy" id="1149773"/>
    <lineage>
        <taxon>Bacteria</taxon>
        <taxon>Pseudomonadati</taxon>
        <taxon>Pseudomonadota</taxon>
        <taxon>Alphaproteobacteria</taxon>
        <taxon>Hyphomicrobiales</taxon>
        <taxon>Phyllobacteriaceae</taxon>
        <taxon>Phyllobacterium</taxon>
    </lineage>
</organism>
<evidence type="ECO:0000313" key="4">
    <source>
        <dbReference type="Proteomes" id="UP000241158"/>
    </source>
</evidence>
<accession>A0A2P7AUT9</accession>
<dbReference type="EMBL" id="PGGN01000002">
    <property type="protein sequence ID" value="PSH57992.1"/>
    <property type="molecule type" value="Genomic_DNA"/>
</dbReference>
<reference evidence="4" key="1">
    <citation type="submission" date="2017-11" db="EMBL/GenBank/DDBJ databases">
        <authorList>
            <person name="Kuznetsova I."/>
            <person name="Sazanova A."/>
            <person name="Chirak E."/>
            <person name="Safronova V."/>
            <person name="Willems A."/>
        </authorList>
    </citation>
    <scope>NUCLEOTIDE SEQUENCE [LARGE SCALE GENOMIC DNA]</scope>
    <source>
        <strain evidence="4">PEPV15</strain>
    </source>
</reference>
<name>A0A2P7AUT9_9HYPH</name>
<dbReference type="Pfam" id="PF07811">
    <property type="entry name" value="TadE"/>
    <property type="match status" value="1"/>
</dbReference>
<evidence type="ECO:0000256" key="1">
    <source>
        <dbReference type="SAM" id="Phobius"/>
    </source>
</evidence>
<proteinExistence type="predicted"/>
<feature type="domain" description="TadE-like" evidence="2">
    <location>
        <begin position="14"/>
        <end position="55"/>
    </location>
</feature>
<evidence type="ECO:0000259" key="2">
    <source>
        <dbReference type="Pfam" id="PF07811"/>
    </source>
</evidence>
<evidence type="ECO:0000313" key="3">
    <source>
        <dbReference type="EMBL" id="PSH57992.1"/>
    </source>
</evidence>
<dbReference type="RefSeq" id="WP_106716434.1">
    <property type="nucleotide sequence ID" value="NZ_JACHXT010000001.1"/>
</dbReference>
<sequence>MKTRTPRKFGCESGVAAIEFALIAPILCLLSLGIIDGWSLASSALSMRAGVKTAANMVMQGASDDAAIERVALASWDSRPADAQVLLTRIYMCGDSVVTSSMLCEGSKTPSILIRIQAQAMWTAPYDLDIYPVSRELSHEQVIRVR</sequence>
<dbReference type="InterPro" id="IPR012495">
    <property type="entry name" value="TadE-like_dom"/>
</dbReference>
<dbReference type="Proteomes" id="UP000241158">
    <property type="component" value="Unassembled WGS sequence"/>
</dbReference>
<gene>
    <name evidence="3" type="ORF">CU100_09985</name>
</gene>
<comment type="caution">
    <text evidence="3">The sequence shown here is derived from an EMBL/GenBank/DDBJ whole genome shotgun (WGS) entry which is preliminary data.</text>
</comment>
<keyword evidence="1" id="KW-1133">Transmembrane helix</keyword>
<keyword evidence="4" id="KW-1185">Reference proteome</keyword>
<dbReference type="AlphaFoldDB" id="A0A2P7AUT9"/>
<keyword evidence="1" id="KW-0812">Transmembrane</keyword>
<feature type="transmembrane region" description="Helical" evidence="1">
    <location>
        <begin position="20"/>
        <end position="41"/>
    </location>
</feature>